<feature type="region of interest" description="Disordered" evidence="1">
    <location>
        <begin position="400"/>
        <end position="425"/>
    </location>
</feature>
<comment type="caution">
    <text evidence="2">The sequence shown here is derived from an EMBL/GenBank/DDBJ whole genome shotgun (WGS) entry which is preliminary data.</text>
</comment>
<gene>
    <name evidence="2" type="ORF">GGI15_004033</name>
</gene>
<dbReference type="EMBL" id="JANBUM010000324">
    <property type="protein sequence ID" value="KAJ2778931.1"/>
    <property type="molecule type" value="Genomic_DNA"/>
</dbReference>
<accession>A0A9W8LH34</accession>
<evidence type="ECO:0000256" key="1">
    <source>
        <dbReference type="SAM" id="MobiDB-lite"/>
    </source>
</evidence>
<evidence type="ECO:0000313" key="3">
    <source>
        <dbReference type="Proteomes" id="UP001140172"/>
    </source>
</evidence>
<dbReference type="Proteomes" id="UP001140172">
    <property type="component" value="Unassembled WGS sequence"/>
</dbReference>
<evidence type="ECO:0000313" key="2">
    <source>
        <dbReference type="EMBL" id="KAJ2778931.1"/>
    </source>
</evidence>
<dbReference type="OrthoDB" id="10441296at2759"/>
<keyword evidence="3" id="KW-1185">Reference proteome</keyword>
<feature type="compositionally biased region" description="Acidic residues" evidence="1">
    <location>
        <begin position="409"/>
        <end position="425"/>
    </location>
</feature>
<dbReference type="AlphaFoldDB" id="A0A9W8LH34"/>
<name>A0A9W8LH34_9FUNG</name>
<reference evidence="2" key="1">
    <citation type="submission" date="2022-07" db="EMBL/GenBank/DDBJ databases">
        <title>Phylogenomic reconstructions and comparative analyses of Kickxellomycotina fungi.</title>
        <authorList>
            <person name="Reynolds N.K."/>
            <person name="Stajich J.E."/>
            <person name="Barry K."/>
            <person name="Grigoriev I.V."/>
            <person name="Crous P."/>
            <person name="Smith M.E."/>
        </authorList>
    </citation>
    <scope>NUCLEOTIDE SEQUENCE</scope>
    <source>
        <strain evidence="2">BCRC 34489</strain>
    </source>
</reference>
<proteinExistence type="predicted"/>
<feature type="region of interest" description="Disordered" evidence="1">
    <location>
        <begin position="45"/>
        <end position="78"/>
    </location>
</feature>
<sequence length="425" mass="47914">MRKDQSSIEDIHSRVVDIDERFSHMLVEIETLVQSNQVLQDTVDQQSQHLESQSQRLDSQSRQLQSQSQHLASQSQQLESQSQQIQALNQQIQAQNDELRQTTQSLDKILQLVTDIVQATSSGGSDVRRKSRHVPEIPGVQISANKEASLNRTRAIVAKYIPDDLFKACMKLMRHVGSIVTYLCKTERVTLPVVEERGSGRTLGFVCTGTWREHTRENRDNLIYCMEALLYYSFPLTMDPTDLHTAAVCFSEVCISNQRAMELKLYEKLCSQFSNTRASQWPMNVQPPRNTEVLSIDDAGNVVLYRKPSKEPQRSYVSLVGTVPDYNNDAIVMHAKNMVKDYVEIFKAAMDDEMVEANPMAEFAPAGAQGPAEQLSISEAVDSVMDRVMHSVLNTPVDNTMDYAMGNGDDYDNYDDDEDDGDSDS</sequence>
<organism evidence="2 3">
    <name type="scientific">Coemansia interrupta</name>
    <dbReference type="NCBI Taxonomy" id="1126814"/>
    <lineage>
        <taxon>Eukaryota</taxon>
        <taxon>Fungi</taxon>
        <taxon>Fungi incertae sedis</taxon>
        <taxon>Zoopagomycota</taxon>
        <taxon>Kickxellomycotina</taxon>
        <taxon>Kickxellomycetes</taxon>
        <taxon>Kickxellales</taxon>
        <taxon>Kickxellaceae</taxon>
        <taxon>Coemansia</taxon>
    </lineage>
</organism>
<protein>
    <submittedName>
        <fullName evidence="2">Uncharacterized protein</fullName>
    </submittedName>
</protein>
<feature type="compositionally biased region" description="Low complexity" evidence="1">
    <location>
        <begin position="50"/>
        <end position="78"/>
    </location>
</feature>
<dbReference type="Gene3D" id="1.10.287.950">
    <property type="entry name" value="Methyl-accepting chemotaxis protein"/>
    <property type="match status" value="1"/>
</dbReference>